<feature type="transmembrane region" description="Helical" evidence="10">
    <location>
        <begin position="202"/>
        <end position="229"/>
    </location>
</feature>
<dbReference type="STRING" id="688867.SAMN05660236_5744"/>
<dbReference type="PIRSF" id="PIRSF006603">
    <property type="entry name" value="DinF"/>
    <property type="match status" value="1"/>
</dbReference>
<keyword evidence="6 10" id="KW-1133">Transmembrane helix</keyword>
<evidence type="ECO:0000256" key="1">
    <source>
        <dbReference type="ARBA" id="ARBA00004651"/>
    </source>
</evidence>
<keyword evidence="3" id="KW-0050">Antiport</keyword>
<keyword evidence="2" id="KW-0813">Transport</keyword>
<dbReference type="GO" id="GO:0006811">
    <property type="term" value="P:monoatomic ion transport"/>
    <property type="evidence" value="ECO:0007669"/>
    <property type="project" value="UniProtKB-KW"/>
</dbReference>
<protein>
    <recommendedName>
        <fullName evidence="9">Multidrug-efflux transporter</fullName>
    </recommendedName>
</protein>
<evidence type="ECO:0000256" key="4">
    <source>
        <dbReference type="ARBA" id="ARBA00022475"/>
    </source>
</evidence>
<keyword evidence="12" id="KW-1185">Reference proteome</keyword>
<dbReference type="PANTHER" id="PTHR43298">
    <property type="entry name" value="MULTIDRUG RESISTANCE PROTEIN NORM-RELATED"/>
    <property type="match status" value="1"/>
</dbReference>
<feature type="transmembrane region" description="Helical" evidence="10">
    <location>
        <begin position="142"/>
        <end position="162"/>
    </location>
</feature>
<feature type="transmembrane region" description="Helical" evidence="10">
    <location>
        <begin position="60"/>
        <end position="91"/>
    </location>
</feature>
<dbReference type="NCBIfam" id="TIGR00797">
    <property type="entry name" value="matE"/>
    <property type="match status" value="1"/>
</dbReference>
<reference evidence="11 12" key="1">
    <citation type="submission" date="2017-02" db="EMBL/GenBank/DDBJ databases">
        <authorList>
            <person name="Peterson S.W."/>
        </authorList>
    </citation>
    <scope>NUCLEOTIDE SEQUENCE [LARGE SCALE GENOMIC DNA]</scope>
    <source>
        <strain evidence="11 12">DSM 25262</strain>
    </source>
</reference>
<evidence type="ECO:0000256" key="3">
    <source>
        <dbReference type="ARBA" id="ARBA00022449"/>
    </source>
</evidence>
<name>A0A1T5ML95_9BACT</name>
<evidence type="ECO:0000256" key="7">
    <source>
        <dbReference type="ARBA" id="ARBA00023065"/>
    </source>
</evidence>
<proteinExistence type="predicted"/>
<feature type="transmembrane region" description="Helical" evidence="10">
    <location>
        <begin position="249"/>
        <end position="271"/>
    </location>
</feature>
<gene>
    <name evidence="11" type="ORF">SAMN05660236_5744</name>
</gene>
<feature type="transmembrane region" description="Helical" evidence="10">
    <location>
        <begin position="363"/>
        <end position="381"/>
    </location>
</feature>
<evidence type="ECO:0000256" key="10">
    <source>
        <dbReference type="SAM" id="Phobius"/>
    </source>
</evidence>
<keyword evidence="5 10" id="KW-0812">Transmembrane</keyword>
<feature type="transmembrane region" description="Helical" evidence="10">
    <location>
        <begin position="401"/>
        <end position="421"/>
    </location>
</feature>
<evidence type="ECO:0000313" key="12">
    <source>
        <dbReference type="Proteomes" id="UP000190961"/>
    </source>
</evidence>
<feature type="transmembrane region" description="Helical" evidence="10">
    <location>
        <begin position="291"/>
        <end position="316"/>
    </location>
</feature>
<dbReference type="PANTHER" id="PTHR43298:SF2">
    <property type="entry name" value="FMN_FAD EXPORTER YEEO-RELATED"/>
    <property type="match status" value="1"/>
</dbReference>
<dbReference type="InterPro" id="IPR048279">
    <property type="entry name" value="MdtK-like"/>
</dbReference>
<keyword evidence="8 10" id="KW-0472">Membrane</keyword>
<comment type="subcellular location">
    <subcellularLocation>
        <location evidence="1">Cell membrane</location>
        <topology evidence="1">Multi-pass membrane protein</topology>
    </subcellularLocation>
</comment>
<organism evidence="11 12">
    <name type="scientific">Ohtaekwangia koreensis</name>
    <dbReference type="NCBI Taxonomy" id="688867"/>
    <lineage>
        <taxon>Bacteria</taxon>
        <taxon>Pseudomonadati</taxon>
        <taxon>Bacteroidota</taxon>
        <taxon>Cytophagia</taxon>
        <taxon>Cytophagales</taxon>
        <taxon>Fulvivirgaceae</taxon>
        <taxon>Ohtaekwangia</taxon>
    </lineage>
</organism>
<feature type="transmembrane region" description="Helical" evidence="10">
    <location>
        <begin position="427"/>
        <end position="449"/>
    </location>
</feature>
<evidence type="ECO:0000256" key="5">
    <source>
        <dbReference type="ARBA" id="ARBA00022692"/>
    </source>
</evidence>
<dbReference type="InterPro" id="IPR002528">
    <property type="entry name" value="MATE_fam"/>
</dbReference>
<evidence type="ECO:0000256" key="2">
    <source>
        <dbReference type="ARBA" id="ARBA00022448"/>
    </source>
</evidence>
<feature type="transmembrane region" description="Helical" evidence="10">
    <location>
        <begin position="103"/>
        <end position="122"/>
    </location>
</feature>
<dbReference type="GO" id="GO:0005886">
    <property type="term" value="C:plasma membrane"/>
    <property type="evidence" value="ECO:0007669"/>
    <property type="project" value="UniProtKB-SubCell"/>
</dbReference>
<dbReference type="CDD" id="cd13131">
    <property type="entry name" value="MATE_NorM_like"/>
    <property type="match status" value="1"/>
</dbReference>
<dbReference type="AlphaFoldDB" id="A0A1T5ML95"/>
<evidence type="ECO:0000313" key="11">
    <source>
        <dbReference type="EMBL" id="SKC89007.1"/>
    </source>
</evidence>
<feature type="transmembrane region" description="Helical" evidence="10">
    <location>
        <begin position="174"/>
        <end position="196"/>
    </location>
</feature>
<evidence type="ECO:0000256" key="6">
    <source>
        <dbReference type="ARBA" id="ARBA00022989"/>
    </source>
</evidence>
<keyword evidence="4" id="KW-1003">Cell membrane</keyword>
<evidence type="ECO:0000256" key="8">
    <source>
        <dbReference type="ARBA" id="ARBA00023136"/>
    </source>
</evidence>
<sequence length="463" mass="50878">MPYNGHEQIRQHTSIYPMTIRTHFKENFHLAYPVMLSNLGHVMMSVTDTMMVGHLNAESLAAAGLAVVVFNVFMLFGIGVSFAITPLVAAAQGENNDTDIVETLRHGLVINVINAFILIGVVEIGKNVLYHINQPVEVVERAIPFLSIVAFSLVPMMVFQSYKQFAEGLSNTRVALVVMILANILNVILNYILVYGHAGSPAFGLIGAAWATFISRIFMAIAIAVYIYYIPSFRKFRAAFSWGNYSKKLFSKMLHLGIPSGVQFIFEAAAFDFSLVMMGWLGTKTQAAHQIAINLATLSYMTTAGLGTAATIRVGYFSGARDYKNMRLAAYTLLGMALLFMSITAAIFIIANNWLPTLYVNDPTVIPIAASLLIVAAIFQLSDGAQVVCASALRGLQDVKIPSFFIFISYWVIGLPLGYWLGFKTDYQAIGIWMGLLIGLTLTAIAMFLRLKWSMDRRLAVGG</sequence>
<accession>A0A1T5ML95</accession>
<dbReference type="GO" id="GO:0042910">
    <property type="term" value="F:xenobiotic transmembrane transporter activity"/>
    <property type="evidence" value="ECO:0007669"/>
    <property type="project" value="InterPro"/>
</dbReference>
<feature type="transmembrane region" description="Helical" evidence="10">
    <location>
        <begin position="328"/>
        <end position="351"/>
    </location>
</feature>
<keyword evidence="7" id="KW-0406">Ion transport</keyword>
<dbReference type="InterPro" id="IPR050222">
    <property type="entry name" value="MATE_MdtK"/>
</dbReference>
<dbReference type="EMBL" id="FUZU01000005">
    <property type="protein sequence ID" value="SKC89007.1"/>
    <property type="molecule type" value="Genomic_DNA"/>
</dbReference>
<dbReference type="Pfam" id="PF01554">
    <property type="entry name" value="MatE"/>
    <property type="match status" value="2"/>
</dbReference>
<evidence type="ECO:0000256" key="9">
    <source>
        <dbReference type="ARBA" id="ARBA00031636"/>
    </source>
</evidence>
<dbReference type="GO" id="GO:0015297">
    <property type="term" value="F:antiporter activity"/>
    <property type="evidence" value="ECO:0007669"/>
    <property type="project" value="UniProtKB-KW"/>
</dbReference>
<dbReference type="Proteomes" id="UP000190961">
    <property type="component" value="Unassembled WGS sequence"/>
</dbReference>